<dbReference type="EMBL" id="CALNXK010000231">
    <property type="protein sequence ID" value="CAH3177878.1"/>
    <property type="molecule type" value="Genomic_DNA"/>
</dbReference>
<keyword evidence="3" id="KW-0862">Zinc</keyword>
<dbReference type="Gene3D" id="3.30.160.60">
    <property type="entry name" value="Classic Zinc Finger"/>
    <property type="match status" value="3"/>
</dbReference>
<feature type="non-terminal residue" evidence="6">
    <location>
        <position position="1"/>
    </location>
</feature>
<sequence>KIETLGEVGFCELSLLAIGQSGFVYQLPLFSYSPGRYIYHSYISIKHLLTDRTESAMEQSQEIRQQHLLPSRSMAWRLPQPALCYIPQVQWTYSVPFRHANIPSSGKQVTLPEKARRLRPQCHICFKTFSKSGALKVHMRVHSGEKPFQCRFCPKAFAQSGNLIAHERIHTGEKPYQCEKCGKRFTQSSAYKNHLYIHIKLRLNEVNE</sequence>
<feature type="non-terminal residue" evidence="6">
    <location>
        <position position="208"/>
    </location>
</feature>
<dbReference type="PROSITE" id="PS50157">
    <property type="entry name" value="ZINC_FINGER_C2H2_2"/>
    <property type="match status" value="3"/>
</dbReference>
<keyword evidence="2 4" id="KW-0863">Zinc-finger</keyword>
<accession>A0ABN8RG47</accession>
<comment type="caution">
    <text evidence="6">The sequence shown here is derived from an EMBL/GenBank/DDBJ whole genome shotgun (WGS) entry which is preliminary data.</text>
</comment>
<proteinExistence type="predicted"/>
<dbReference type="Proteomes" id="UP001159405">
    <property type="component" value="Unassembled WGS sequence"/>
</dbReference>
<dbReference type="PANTHER" id="PTHR23235">
    <property type="entry name" value="KRUEPPEL-LIKE TRANSCRIPTION FACTOR"/>
    <property type="match status" value="1"/>
</dbReference>
<dbReference type="PANTHER" id="PTHR23235:SF120">
    <property type="entry name" value="KRUPPEL-LIKE FACTOR 15"/>
    <property type="match status" value="1"/>
</dbReference>
<feature type="domain" description="C2H2-type" evidence="5">
    <location>
        <begin position="120"/>
        <end position="147"/>
    </location>
</feature>
<reference evidence="6 7" key="1">
    <citation type="submission" date="2022-05" db="EMBL/GenBank/DDBJ databases">
        <authorList>
            <consortium name="Genoscope - CEA"/>
            <person name="William W."/>
        </authorList>
    </citation>
    <scope>NUCLEOTIDE SEQUENCE [LARGE SCALE GENOMIC DNA]</scope>
</reference>
<feature type="domain" description="C2H2-type" evidence="5">
    <location>
        <begin position="148"/>
        <end position="175"/>
    </location>
</feature>
<evidence type="ECO:0000256" key="1">
    <source>
        <dbReference type="ARBA" id="ARBA00022723"/>
    </source>
</evidence>
<evidence type="ECO:0000256" key="3">
    <source>
        <dbReference type="ARBA" id="ARBA00022833"/>
    </source>
</evidence>
<evidence type="ECO:0000256" key="2">
    <source>
        <dbReference type="ARBA" id="ARBA00022771"/>
    </source>
</evidence>
<gene>
    <name evidence="6" type="ORF">PLOB_00019919</name>
</gene>
<dbReference type="PROSITE" id="PS00028">
    <property type="entry name" value="ZINC_FINGER_C2H2_1"/>
    <property type="match status" value="3"/>
</dbReference>
<evidence type="ECO:0000313" key="6">
    <source>
        <dbReference type="EMBL" id="CAH3177878.1"/>
    </source>
</evidence>
<dbReference type="SMART" id="SM00355">
    <property type="entry name" value="ZnF_C2H2"/>
    <property type="match status" value="3"/>
</dbReference>
<dbReference type="InterPro" id="IPR036236">
    <property type="entry name" value="Znf_C2H2_sf"/>
</dbReference>
<dbReference type="SUPFAM" id="SSF57667">
    <property type="entry name" value="beta-beta-alpha zinc fingers"/>
    <property type="match status" value="2"/>
</dbReference>
<evidence type="ECO:0000313" key="7">
    <source>
        <dbReference type="Proteomes" id="UP001159405"/>
    </source>
</evidence>
<name>A0ABN8RG47_9CNID</name>
<organism evidence="6 7">
    <name type="scientific">Porites lobata</name>
    <dbReference type="NCBI Taxonomy" id="104759"/>
    <lineage>
        <taxon>Eukaryota</taxon>
        <taxon>Metazoa</taxon>
        <taxon>Cnidaria</taxon>
        <taxon>Anthozoa</taxon>
        <taxon>Hexacorallia</taxon>
        <taxon>Scleractinia</taxon>
        <taxon>Fungiina</taxon>
        <taxon>Poritidae</taxon>
        <taxon>Porites</taxon>
    </lineage>
</organism>
<dbReference type="Pfam" id="PF00096">
    <property type="entry name" value="zf-C2H2"/>
    <property type="match status" value="3"/>
</dbReference>
<keyword evidence="7" id="KW-1185">Reference proteome</keyword>
<feature type="domain" description="C2H2-type" evidence="5">
    <location>
        <begin position="176"/>
        <end position="203"/>
    </location>
</feature>
<keyword evidence="1" id="KW-0479">Metal-binding</keyword>
<evidence type="ECO:0000259" key="5">
    <source>
        <dbReference type="PROSITE" id="PS50157"/>
    </source>
</evidence>
<dbReference type="InterPro" id="IPR013087">
    <property type="entry name" value="Znf_C2H2_type"/>
</dbReference>
<protein>
    <recommendedName>
        <fullName evidence="5">C2H2-type domain-containing protein</fullName>
    </recommendedName>
</protein>
<evidence type="ECO:0000256" key="4">
    <source>
        <dbReference type="PROSITE-ProRule" id="PRU00042"/>
    </source>
</evidence>